<organism evidence="1 2">
    <name type="scientific">Klebsiella pneumoniae</name>
    <dbReference type="NCBI Taxonomy" id="573"/>
    <lineage>
        <taxon>Bacteria</taxon>
        <taxon>Pseudomonadati</taxon>
        <taxon>Pseudomonadota</taxon>
        <taxon>Gammaproteobacteria</taxon>
        <taxon>Enterobacterales</taxon>
        <taxon>Enterobacteriaceae</taxon>
        <taxon>Klebsiella/Raoultella group</taxon>
        <taxon>Klebsiella</taxon>
        <taxon>Klebsiella pneumoniae complex</taxon>
    </lineage>
</organism>
<name>A0A377VTC5_KLEPN</name>
<reference evidence="1 2" key="1">
    <citation type="submission" date="2018-06" db="EMBL/GenBank/DDBJ databases">
        <authorList>
            <consortium name="Pathogen Informatics"/>
            <person name="Doyle S."/>
        </authorList>
    </citation>
    <scope>NUCLEOTIDE SEQUENCE [LARGE SCALE GENOMIC DNA]</scope>
    <source>
        <strain evidence="1 2">NCTC9637</strain>
    </source>
</reference>
<protein>
    <submittedName>
        <fullName evidence="1">Uncharacterized protein</fullName>
    </submittedName>
</protein>
<evidence type="ECO:0000313" key="2">
    <source>
        <dbReference type="Proteomes" id="UP000255099"/>
    </source>
</evidence>
<proteinExistence type="predicted"/>
<dbReference type="AlphaFoldDB" id="A0A377VTC5"/>
<gene>
    <name evidence="1" type="ORF">NCTC9637_00610</name>
</gene>
<evidence type="ECO:0000313" key="1">
    <source>
        <dbReference type="EMBL" id="STT45760.1"/>
    </source>
</evidence>
<dbReference type="Proteomes" id="UP000255099">
    <property type="component" value="Unassembled WGS sequence"/>
</dbReference>
<sequence>MGCDLCFSNSADVIGFDIAGQQVNSAGNMAFTEIVTLTQVDHHRIFFIDKTRRFTTGDDLTFDISPLKVVNTTAPSSAIHAMLRTG</sequence>
<accession>A0A377VTC5</accession>
<dbReference type="EMBL" id="UGLB01000003">
    <property type="protein sequence ID" value="STT45760.1"/>
    <property type="molecule type" value="Genomic_DNA"/>
</dbReference>